<dbReference type="EMBL" id="BLAD01000065">
    <property type="protein sequence ID" value="GES03157.1"/>
    <property type="molecule type" value="Genomic_DNA"/>
</dbReference>
<dbReference type="SUPFAM" id="SSF53474">
    <property type="entry name" value="alpha/beta-Hydrolases"/>
    <property type="match status" value="1"/>
</dbReference>
<reference evidence="3 4" key="1">
    <citation type="submission" date="2019-10" db="EMBL/GenBank/DDBJ databases">
        <title>Whole genome shotgun sequence of Acrocarpospora corrugata NBRC 13972.</title>
        <authorList>
            <person name="Ichikawa N."/>
            <person name="Kimura A."/>
            <person name="Kitahashi Y."/>
            <person name="Komaki H."/>
            <person name="Oguchi A."/>
        </authorList>
    </citation>
    <scope>NUCLEOTIDE SEQUENCE [LARGE SCALE GENOMIC DNA]</scope>
    <source>
        <strain evidence="3 4">NBRC 13972</strain>
    </source>
</reference>
<dbReference type="PROSITE" id="PS00122">
    <property type="entry name" value="CARBOXYLESTERASE_B_1"/>
    <property type="match status" value="1"/>
</dbReference>
<organism evidence="3 4">
    <name type="scientific">Acrocarpospora corrugata</name>
    <dbReference type="NCBI Taxonomy" id="35763"/>
    <lineage>
        <taxon>Bacteria</taxon>
        <taxon>Bacillati</taxon>
        <taxon>Actinomycetota</taxon>
        <taxon>Actinomycetes</taxon>
        <taxon>Streptosporangiales</taxon>
        <taxon>Streptosporangiaceae</taxon>
        <taxon>Acrocarpospora</taxon>
    </lineage>
</organism>
<evidence type="ECO:0000313" key="3">
    <source>
        <dbReference type="EMBL" id="GES03157.1"/>
    </source>
</evidence>
<protein>
    <submittedName>
        <fullName evidence="3">Alpha/beta hydrolase</fullName>
    </submittedName>
</protein>
<dbReference type="PANTHER" id="PTHR48081">
    <property type="entry name" value="AB HYDROLASE SUPERFAMILY PROTEIN C4A8.06C"/>
    <property type="match status" value="1"/>
</dbReference>
<evidence type="ECO:0000313" key="4">
    <source>
        <dbReference type="Proteomes" id="UP000334990"/>
    </source>
</evidence>
<comment type="caution">
    <text evidence="3">The sequence shown here is derived from an EMBL/GenBank/DDBJ whole genome shotgun (WGS) entry which is preliminary data.</text>
</comment>
<keyword evidence="4" id="KW-1185">Reference proteome</keyword>
<dbReference type="AlphaFoldDB" id="A0A5M3W229"/>
<proteinExistence type="predicted"/>
<dbReference type="InterPro" id="IPR013094">
    <property type="entry name" value="AB_hydrolase_3"/>
</dbReference>
<dbReference type="InterPro" id="IPR019826">
    <property type="entry name" value="Carboxylesterase_B_AS"/>
</dbReference>
<keyword evidence="1 3" id="KW-0378">Hydrolase</keyword>
<dbReference type="OrthoDB" id="128186at2"/>
<dbReference type="RefSeq" id="WP_155339335.1">
    <property type="nucleotide sequence ID" value="NZ_BAAABN010000053.1"/>
</dbReference>
<gene>
    <name evidence="3" type="ORF">Acor_52230</name>
</gene>
<evidence type="ECO:0000256" key="1">
    <source>
        <dbReference type="ARBA" id="ARBA00022801"/>
    </source>
</evidence>
<dbReference type="InterPro" id="IPR029058">
    <property type="entry name" value="AB_hydrolase_fold"/>
</dbReference>
<evidence type="ECO:0000259" key="2">
    <source>
        <dbReference type="Pfam" id="PF07859"/>
    </source>
</evidence>
<dbReference type="InterPro" id="IPR050300">
    <property type="entry name" value="GDXG_lipolytic_enzyme"/>
</dbReference>
<feature type="domain" description="Alpha/beta hydrolase fold-3" evidence="2">
    <location>
        <begin position="76"/>
        <end position="272"/>
    </location>
</feature>
<name>A0A5M3W229_9ACTN</name>
<dbReference type="Pfam" id="PF07859">
    <property type="entry name" value="Abhydrolase_3"/>
    <property type="match status" value="1"/>
</dbReference>
<dbReference type="Gene3D" id="3.40.50.1820">
    <property type="entry name" value="alpha/beta hydrolase"/>
    <property type="match status" value="1"/>
</dbReference>
<sequence>MNPMSVWVSQVMGHPVEVPFPASIDDLLFDRGQNRFLHLNVDLPASVDVHEGVVIGERSLTAEIYVPHGAQDLPVLLFAHGGAWFKGSAEDERKLGMQIAEKGLVVVNLDYALAPEFPFPAGLDDVVEAVHWIAGNITGFGGSPGRIALAGASAGGNLAAAAAGVLCADPAAHPRVSALVLLYGIYDLGPIAHFPGPNPVFESYLGENWRDRVSDPRVSPIQADLQRFPPTYVSCGSEDQALGLSLAMVGALAGAGVEVTVSVVAGANHVFLNIPDVIPGAAPELDRITAWLVARLSAEDD</sequence>
<dbReference type="GO" id="GO:0016787">
    <property type="term" value="F:hydrolase activity"/>
    <property type="evidence" value="ECO:0007669"/>
    <property type="project" value="UniProtKB-KW"/>
</dbReference>
<accession>A0A5M3W229</accession>
<dbReference type="Proteomes" id="UP000334990">
    <property type="component" value="Unassembled WGS sequence"/>
</dbReference>